<feature type="domain" description="Aminoacyl-transfer RNA synthetases class-II family profile" evidence="14">
    <location>
        <begin position="243"/>
        <end position="534"/>
    </location>
</feature>
<protein>
    <recommendedName>
        <fullName evidence="13">Threonine--tRNA ligase</fullName>
        <ecNumber evidence="13">6.1.1.3</ecNumber>
    </recommendedName>
    <alternativeName>
        <fullName evidence="13">Threonyl-tRNA synthetase</fullName>
        <shortName evidence="13">ThrRS</shortName>
    </alternativeName>
</protein>
<evidence type="ECO:0000256" key="8">
    <source>
        <dbReference type="ARBA" id="ARBA00022840"/>
    </source>
</evidence>
<dbReference type="OrthoDB" id="9802304at2"/>
<dbReference type="Gene3D" id="3.30.54.20">
    <property type="match status" value="1"/>
</dbReference>
<dbReference type="Pfam" id="PF03129">
    <property type="entry name" value="HGTP_anticodon"/>
    <property type="match status" value="1"/>
</dbReference>
<dbReference type="GO" id="GO:0000049">
    <property type="term" value="F:tRNA binding"/>
    <property type="evidence" value="ECO:0007669"/>
    <property type="project" value="UniProtKB-KW"/>
</dbReference>
<dbReference type="NCBIfam" id="TIGR00418">
    <property type="entry name" value="thrS"/>
    <property type="match status" value="1"/>
</dbReference>
<dbReference type="InterPro" id="IPR006195">
    <property type="entry name" value="aa-tRNA-synth_II"/>
</dbReference>
<accession>A0A4D6YAV4</accession>
<evidence type="ECO:0000256" key="1">
    <source>
        <dbReference type="ARBA" id="ARBA00008226"/>
    </source>
</evidence>
<comment type="subcellular location">
    <subcellularLocation>
        <location evidence="13">Cytoplasm</location>
    </subcellularLocation>
</comment>
<evidence type="ECO:0000256" key="13">
    <source>
        <dbReference type="HAMAP-Rule" id="MF_00184"/>
    </source>
</evidence>
<keyword evidence="3 13" id="KW-0820">tRNA-binding</keyword>
<dbReference type="PANTHER" id="PTHR11451">
    <property type="entry name" value="THREONINE-TRNA LIGASE"/>
    <property type="match status" value="1"/>
</dbReference>
<dbReference type="EC" id="6.1.1.3" evidence="13"/>
<dbReference type="PANTHER" id="PTHR11451:SF44">
    <property type="entry name" value="THREONINE--TRNA LIGASE, CHLOROPLASTIC_MITOCHONDRIAL 2"/>
    <property type="match status" value="1"/>
</dbReference>
<keyword evidence="7 13" id="KW-0862">Zinc</keyword>
<dbReference type="PROSITE" id="PS50862">
    <property type="entry name" value="AA_TRNA_LIGASE_II"/>
    <property type="match status" value="1"/>
</dbReference>
<dbReference type="Gene3D" id="3.30.980.10">
    <property type="entry name" value="Threonyl-trna Synthetase, Chain A, domain 2"/>
    <property type="match status" value="1"/>
</dbReference>
<dbReference type="PRINTS" id="PR01047">
    <property type="entry name" value="TRNASYNTHTHR"/>
</dbReference>
<evidence type="ECO:0000256" key="4">
    <source>
        <dbReference type="ARBA" id="ARBA00022598"/>
    </source>
</evidence>
<dbReference type="InterPro" id="IPR012675">
    <property type="entry name" value="Beta-grasp_dom_sf"/>
</dbReference>
<dbReference type="GO" id="GO:0046872">
    <property type="term" value="F:metal ion binding"/>
    <property type="evidence" value="ECO:0007669"/>
    <property type="project" value="UniProtKB-KW"/>
</dbReference>
<dbReference type="SUPFAM" id="SSF52954">
    <property type="entry name" value="Class II aaRS ABD-related"/>
    <property type="match status" value="1"/>
</dbReference>
<dbReference type="CDD" id="cd00860">
    <property type="entry name" value="ThrRS_anticodon"/>
    <property type="match status" value="1"/>
</dbReference>
<dbReference type="FunFam" id="3.30.930.10:FF:000002">
    <property type="entry name" value="Threonine--tRNA ligase"/>
    <property type="match status" value="1"/>
</dbReference>
<evidence type="ECO:0000256" key="7">
    <source>
        <dbReference type="ARBA" id="ARBA00022833"/>
    </source>
</evidence>
<evidence type="ECO:0000256" key="3">
    <source>
        <dbReference type="ARBA" id="ARBA00022555"/>
    </source>
</evidence>
<name>A0A4D6YAV4_9GAMM</name>
<dbReference type="PROSITE" id="PS51880">
    <property type="entry name" value="TGS"/>
    <property type="match status" value="1"/>
</dbReference>
<keyword evidence="6 13" id="KW-0547">Nucleotide-binding</keyword>
<dbReference type="CDD" id="cd00771">
    <property type="entry name" value="ThrRS_core"/>
    <property type="match status" value="1"/>
</dbReference>
<feature type="binding site" evidence="13">
    <location>
        <position position="511"/>
    </location>
    <ligand>
        <name>Zn(2+)</name>
        <dbReference type="ChEBI" id="CHEBI:29105"/>
        <note>catalytic</note>
    </ligand>
</feature>
<dbReference type="Proteomes" id="UP000298603">
    <property type="component" value="Chromosome"/>
</dbReference>
<feature type="binding site" evidence="13">
    <location>
        <position position="385"/>
    </location>
    <ligand>
        <name>Zn(2+)</name>
        <dbReference type="ChEBI" id="CHEBI:29105"/>
        <note>catalytic</note>
    </ligand>
</feature>
<keyword evidence="10 13" id="KW-0648">Protein biosynthesis</keyword>
<evidence type="ECO:0000259" key="15">
    <source>
        <dbReference type="PROSITE" id="PS51880"/>
    </source>
</evidence>
<dbReference type="InterPro" id="IPR045864">
    <property type="entry name" value="aa-tRNA-synth_II/BPL/LPL"/>
</dbReference>
<evidence type="ECO:0000256" key="12">
    <source>
        <dbReference type="ARBA" id="ARBA00049515"/>
    </source>
</evidence>
<dbReference type="InterPro" id="IPR004095">
    <property type="entry name" value="TGS"/>
</dbReference>
<keyword evidence="17" id="KW-1185">Reference proteome</keyword>
<evidence type="ECO:0000256" key="9">
    <source>
        <dbReference type="ARBA" id="ARBA00022884"/>
    </source>
</evidence>
<evidence type="ECO:0000256" key="11">
    <source>
        <dbReference type="ARBA" id="ARBA00023146"/>
    </source>
</evidence>
<feature type="binding site" evidence="13">
    <location>
        <position position="334"/>
    </location>
    <ligand>
        <name>Zn(2+)</name>
        <dbReference type="ChEBI" id="CHEBI:29105"/>
        <note>catalytic</note>
    </ligand>
</feature>
<keyword evidence="5 13" id="KW-0479">Metal-binding</keyword>
<keyword evidence="4 13" id="KW-0436">Ligase</keyword>
<evidence type="ECO:0000313" key="16">
    <source>
        <dbReference type="EMBL" id="QCI27096.1"/>
    </source>
</evidence>
<dbReference type="InterPro" id="IPR012676">
    <property type="entry name" value="TGS-like"/>
</dbReference>
<dbReference type="FunFam" id="3.40.50.800:FF:000001">
    <property type="entry name" value="Threonine--tRNA ligase"/>
    <property type="match status" value="1"/>
</dbReference>
<dbReference type="GO" id="GO:0005829">
    <property type="term" value="C:cytosol"/>
    <property type="evidence" value="ECO:0007669"/>
    <property type="project" value="TreeGrafter"/>
</dbReference>
<dbReference type="InterPro" id="IPR047246">
    <property type="entry name" value="ThrRS_anticodon"/>
</dbReference>
<organism evidence="16 17">
    <name type="scientific">Buchnera aphidicola</name>
    <name type="common">Therioaphis trifolii</name>
    <dbReference type="NCBI Taxonomy" id="1241884"/>
    <lineage>
        <taxon>Bacteria</taxon>
        <taxon>Pseudomonadati</taxon>
        <taxon>Pseudomonadota</taxon>
        <taxon>Gammaproteobacteria</taxon>
        <taxon>Enterobacterales</taxon>
        <taxon>Erwiniaceae</taxon>
        <taxon>Buchnera</taxon>
    </lineage>
</organism>
<evidence type="ECO:0000256" key="6">
    <source>
        <dbReference type="ARBA" id="ARBA00022741"/>
    </source>
</evidence>
<dbReference type="InterPro" id="IPR004154">
    <property type="entry name" value="Anticodon-bd"/>
</dbReference>
<keyword evidence="9 13" id="KW-0694">RNA-binding</keyword>
<gene>
    <name evidence="13 16" type="primary">thrS</name>
    <name evidence="16" type="ORF">D9V81_00470</name>
</gene>
<dbReference type="GO" id="GO:0005524">
    <property type="term" value="F:ATP binding"/>
    <property type="evidence" value="ECO:0007669"/>
    <property type="project" value="UniProtKB-UniRule"/>
</dbReference>
<feature type="domain" description="TGS" evidence="15">
    <location>
        <begin position="1"/>
        <end position="61"/>
    </location>
</feature>
<dbReference type="AlphaFoldDB" id="A0A4D6YAV4"/>
<comment type="similarity">
    <text evidence="1 13">Belongs to the class-II aminoacyl-tRNA synthetase family.</text>
</comment>
<dbReference type="SUPFAM" id="SSF55681">
    <property type="entry name" value="Class II aaRS and biotin synthetases"/>
    <property type="match status" value="1"/>
</dbReference>
<evidence type="ECO:0000256" key="10">
    <source>
        <dbReference type="ARBA" id="ARBA00022917"/>
    </source>
</evidence>
<dbReference type="RefSeq" id="WP_158349362.1">
    <property type="nucleotide sequence ID" value="NZ_CP032996.1"/>
</dbReference>
<dbReference type="GO" id="GO:0004829">
    <property type="term" value="F:threonine-tRNA ligase activity"/>
    <property type="evidence" value="ECO:0007669"/>
    <property type="project" value="UniProtKB-UniRule"/>
</dbReference>
<evidence type="ECO:0000259" key="14">
    <source>
        <dbReference type="PROSITE" id="PS50862"/>
    </source>
</evidence>
<dbReference type="InterPro" id="IPR033728">
    <property type="entry name" value="ThrRS_core"/>
</dbReference>
<dbReference type="InterPro" id="IPR036621">
    <property type="entry name" value="Anticodon-bd_dom_sf"/>
</dbReference>
<evidence type="ECO:0000313" key="17">
    <source>
        <dbReference type="Proteomes" id="UP000298603"/>
    </source>
</evidence>
<dbReference type="Gene3D" id="3.30.930.10">
    <property type="entry name" value="Bira Bifunctional Protein, Domain 2"/>
    <property type="match status" value="1"/>
</dbReference>
<comment type="catalytic activity">
    <reaction evidence="12 13">
        <text>tRNA(Thr) + L-threonine + ATP = L-threonyl-tRNA(Thr) + AMP + diphosphate + H(+)</text>
        <dbReference type="Rhea" id="RHEA:24624"/>
        <dbReference type="Rhea" id="RHEA-COMP:9670"/>
        <dbReference type="Rhea" id="RHEA-COMP:9704"/>
        <dbReference type="ChEBI" id="CHEBI:15378"/>
        <dbReference type="ChEBI" id="CHEBI:30616"/>
        <dbReference type="ChEBI" id="CHEBI:33019"/>
        <dbReference type="ChEBI" id="CHEBI:57926"/>
        <dbReference type="ChEBI" id="CHEBI:78442"/>
        <dbReference type="ChEBI" id="CHEBI:78534"/>
        <dbReference type="ChEBI" id="CHEBI:456215"/>
        <dbReference type="EC" id="6.1.1.3"/>
    </reaction>
</comment>
<reference evidence="16 17" key="1">
    <citation type="submission" date="2018-10" db="EMBL/GenBank/DDBJ databases">
        <title>Comparative functional genomics of the obligate endosymbiont Buchnera aphidicola.</title>
        <authorList>
            <person name="Chong R.A."/>
        </authorList>
    </citation>
    <scope>NUCLEOTIDE SEQUENCE [LARGE SCALE GENOMIC DNA]</scope>
    <source>
        <strain evidence="16 17">Tma</strain>
    </source>
</reference>
<feature type="region of interest" description="Catalytic" evidence="13">
    <location>
        <begin position="243"/>
        <end position="534"/>
    </location>
</feature>
<keyword evidence="2 13" id="KW-0963">Cytoplasm</keyword>
<keyword evidence="11 13" id="KW-0030">Aminoacyl-tRNA synthetase</keyword>
<dbReference type="Pfam" id="PF00587">
    <property type="entry name" value="tRNA-synt_2b"/>
    <property type="match status" value="1"/>
</dbReference>
<dbReference type="EMBL" id="CP032996">
    <property type="protein sequence ID" value="QCI27096.1"/>
    <property type="molecule type" value="Genomic_DNA"/>
</dbReference>
<evidence type="ECO:0000256" key="5">
    <source>
        <dbReference type="ARBA" id="ARBA00022723"/>
    </source>
</evidence>
<dbReference type="CDD" id="cd01667">
    <property type="entry name" value="TGS_ThrRS"/>
    <property type="match status" value="1"/>
</dbReference>
<evidence type="ECO:0000256" key="2">
    <source>
        <dbReference type="ARBA" id="ARBA00022490"/>
    </source>
</evidence>
<dbReference type="InterPro" id="IPR002314">
    <property type="entry name" value="aa-tRNA-synt_IIb"/>
</dbReference>
<dbReference type="SUPFAM" id="SSF55186">
    <property type="entry name" value="ThrRS/AlaRS common domain"/>
    <property type="match status" value="1"/>
</dbReference>
<dbReference type="SUPFAM" id="SSF81271">
    <property type="entry name" value="TGS-like"/>
    <property type="match status" value="1"/>
</dbReference>
<dbReference type="InterPro" id="IPR002320">
    <property type="entry name" value="Thr-tRNA-ligase_IIa"/>
</dbReference>
<comment type="cofactor">
    <cofactor evidence="13">
        <name>Zn(2+)</name>
        <dbReference type="ChEBI" id="CHEBI:29105"/>
    </cofactor>
    <text evidence="13">Binds 1 zinc ion per subunit.</text>
</comment>
<dbReference type="GO" id="GO:0006435">
    <property type="term" value="P:threonyl-tRNA aminoacylation"/>
    <property type="evidence" value="ECO:0007669"/>
    <property type="project" value="UniProtKB-UniRule"/>
</dbReference>
<keyword evidence="8 13" id="KW-0067">ATP-binding</keyword>
<sequence>MPIITLPNGKKKIYKNAISLVKVVEDIKIGFSKFVVGSIINGKFVDINFHINKNCHIDILTKYDIRSINLFSYSCMQLLSYSLKKVWKTSKLGIGNINKNIFYCDIDLNYKLNKHDIIILENVMKKLIKKKYNIIFNNILFSELKNIFLSQNELYKLYYIKKKFFNNKYVPIYLHENFLDIYLGPQIPNINFCLHFKLKNIKIISREYGSLNTIFQRIYGQVWLNKEMMLSDLNKLKITMKKDHRNLNKKMNLYHKEKESPGMIFWHHNGSIIFRELENFIRVQLRKWNYEEVKTPFMLNQSLWKQSGHLENFYSSIFFTKSENQIYCIKPMNCPAHIKIFNKYLRSYKDLPLRIAEFGICHRNETSGSLYGLLRLNSFTQDDAHIFCTEYQVQSEIMNCIKIIMDSYKIFGFKNIHVKFSTRPRKRIGSNIIWDKAELSLKNALIDSNIIFKCQKGEGAFYGPKIEFILEDCLNRLWQCGTIQLDFYLPDRFGSYYIDKNNNRKMPIMIHRAILGSIERFIGILLEEYSGNLPVWLSPIQVIIINVNSNHNQYVINLFKKLFQLNIRVKYDIKNEKINSKIRKYIILKIPYILICGDKEINIKKVSVRNRNNNVTKIMSIDNFIRKIKYEIKYHIL</sequence>
<proteinExistence type="inferred from homology"/>
<dbReference type="InterPro" id="IPR018163">
    <property type="entry name" value="Thr/Ala-tRNA-synth_IIc_edit"/>
</dbReference>
<dbReference type="HAMAP" id="MF_00184">
    <property type="entry name" value="Thr_tRNA_synth"/>
    <property type="match status" value="1"/>
</dbReference>
<dbReference type="Gene3D" id="3.10.20.30">
    <property type="match status" value="1"/>
</dbReference>
<dbReference type="Gene3D" id="3.40.50.800">
    <property type="entry name" value="Anticodon-binding domain"/>
    <property type="match status" value="1"/>
</dbReference>
<comment type="subunit">
    <text evidence="13">Homodimer.</text>
</comment>